<dbReference type="GO" id="GO:0035529">
    <property type="term" value="F:NADH pyrophosphatase activity"/>
    <property type="evidence" value="ECO:0007669"/>
    <property type="project" value="TreeGrafter"/>
</dbReference>
<dbReference type="InterPro" id="IPR015797">
    <property type="entry name" value="NUDIX_hydrolase-like_dom_sf"/>
</dbReference>
<dbReference type="InterPro" id="IPR000086">
    <property type="entry name" value="NUDIX_hydrolase_dom"/>
</dbReference>
<comment type="similarity">
    <text evidence="3">Belongs to the Nudix hydrolase family. NudC subfamily.</text>
</comment>
<dbReference type="GO" id="GO:0019677">
    <property type="term" value="P:NAD+ catabolic process"/>
    <property type="evidence" value="ECO:0007669"/>
    <property type="project" value="TreeGrafter"/>
</dbReference>
<dbReference type="InterPro" id="IPR050241">
    <property type="entry name" value="NAD-cap_RNA_hydrolase_NudC"/>
</dbReference>
<dbReference type="GO" id="GO:0006742">
    <property type="term" value="P:NADP+ catabolic process"/>
    <property type="evidence" value="ECO:0007669"/>
    <property type="project" value="TreeGrafter"/>
</dbReference>
<organism evidence="11 12">
    <name type="scientific">Bordetella genomosp. 5</name>
    <dbReference type="NCBI Taxonomy" id="1395608"/>
    <lineage>
        <taxon>Bacteria</taxon>
        <taxon>Pseudomonadati</taxon>
        <taxon>Pseudomonadota</taxon>
        <taxon>Betaproteobacteria</taxon>
        <taxon>Burkholderiales</taxon>
        <taxon>Alcaligenaceae</taxon>
        <taxon>Bordetella</taxon>
    </lineage>
</organism>
<evidence type="ECO:0000313" key="11">
    <source>
        <dbReference type="EMBL" id="OZI55577.1"/>
    </source>
</evidence>
<dbReference type="Gene3D" id="3.90.79.20">
    <property type="match status" value="1"/>
</dbReference>
<evidence type="ECO:0000256" key="2">
    <source>
        <dbReference type="ARBA" id="ARBA00001947"/>
    </source>
</evidence>
<evidence type="ECO:0000313" key="12">
    <source>
        <dbReference type="Proteomes" id="UP000216913"/>
    </source>
</evidence>
<dbReference type="InterPro" id="IPR015376">
    <property type="entry name" value="Znr_NADH_PPase"/>
</dbReference>
<proteinExistence type="inferred from homology"/>
<evidence type="ECO:0000256" key="8">
    <source>
        <dbReference type="ARBA" id="ARBA00023027"/>
    </source>
</evidence>
<comment type="catalytic activity">
    <reaction evidence="9">
        <text>a 5'-end NAD(+)-phospho-ribonucleoside in mRNA + H2O = a 5'-end phospho-adenosine-phospho-ribonucleoside in mRNA + beta-nicotinamide D-ribonucleotide + 2 H(+)</text>
        <dbReference type="Rhea" id="RHEA:60876"/>
        <dbReference type="Rhea" id="RHEA-COMP:15698"/>
        <dbReference type="Rhea" id="RHEA-COMP:15719"/>
        <dbReference type="ChEBI" id="CHEBI:14649"/>
        <dbReference type="ChEBI" id="CHEBI:15377"/>
        <dbReference type="ChEBI" id="CHEBI:15378"/>
        <dbReference type="ChEBI" id="CHEBI:144029"/>
        <dbReference type="ChEBI" id="CHEBI:144051"/>
    </reaction>
    <physiologicalReaction direction="left-to-right" evidence="9">
        <dbReference type="Rhea" id="RHEA:60877"/>
    </physiologicalReaction>
</comment>
<dbReference type="GO" id="GO:0046872">
    <property type="term" value="F:metal ion binding"/>
    <property type="evidence" value="ECO:0007669"/>
    <property type="project" value="UniProtKB-KW"/>
</dbReference>
<dbReference type="Pfam" id="PF09297">
    <property type="entry name" value="Zn_ribbon_NUD"/>
    <property type="match status" value="1"/>
</dbReference>
<protein>
    <recommendedName>
        <fullName evidence="4">NAD(+) diphosphatase</fullName>
        <ecNumber evidence="4">3.6.1.22</ecNumber>
    </recommendedName>
</protein>
<feature type="domain" description="Nudix hydrolase" evidence="10">
    <location>
        <begin position="123"/>
        <end position="246"/>
    </location>
</feature>
<evidence type="ECO:0000259" key="10">
    <source>
        <dbReference type="PROSITE" id="PS51462"/>
    </source>
</evidence>
<dbReference type="InterPro" id="IPR020084">
    <property type="entry name" value="NUDIX_hydrolase_CS"/>
</dbReference>
<evidence type="ECO:0000256" key="6">
    <source>
        <dbReference type="ARBA" id="ARBA00022801"/>
    </source>
</evidence>
<accession>A0A261U259</accession>
<gene>
    <name evidence="11" type="ORF">CAL25_04080</name>
</gene>
<evidence type="ECO:0000256" key="3">
    <source>
        <dbReference type="ARBA" id="ARBA00009595"/>
    </source>
</evidence>
<dbReference type="SUPFAM" id="SSF55811">
    <property type="entry name" value="Nudix"/>
    <property type="match status" value="1"/>
</dbReference>
<name>A0A261U259_9BORD</name>
<dbReference type="Gene3D" id="3.90.79.10">
    <property type="entry name" value="Nucleoside Triphosphate Pyrophosphohydrolase"/>
    <property type="match status" value="1"/>
</dbReference>
<dbReference type="EMBL" id="NEVP01000001">
    <property type="protein sequence ID" value="OZI55577.1"/>
    <property type="molecule type" value="Genomic_DNA"/>
</dbReference>
<comment type="cofactor">
    <cofactor evidence="2">
        <name>Zn(2+)</name>
        <dbReference type="ChEBI" id="CHEBI:29105"/>
    </cofactor>
</comment>
<keyword evidence="7" id="KW-0460">Magnesium</keyword>
<dbReference type="Pfam" id="PF00293">
    <property type="entry name" value="NUDIX"/>
    <property type="match status" value="1"/>
</dbReference>
<dbReference type="RefSeq" id="WP_170948371.1">
    <property type="nucleotide sequence ID" value="NZ_NEVN01000001.1"/>
</dbReference>
<dbReference type="PROSITE" id="PS51462">
    <property type="entry name" value="NUDIX"/>
    <property type="match status" value="1"/>
</dbReference>
<dbReference type="CDD" id="cd03429">
    <property type="entry name" value="NUDIX_NADH_pyrophosphatase_Nudt13"/>
    <property type="match status" value="1"/>
</dbReference>
<dbReference type="EC" id="3.6.1.22" evidence="4"/>
<dbReference type="GO" id="GO:0005829">
    <property type="term" value="C:cytosol"/>
    <property type="evidence" value="ECO:0007669"/>
    <property type="project" value="TreeGrafter"/>
</dbReference>
<dbReference type="AlphaFoldDB" id="A0A261U259"/>
<dbReference type="NCBIfam" id="NF001299">
    <property type="entry name" value="PRK00241.1"/>
    <property type="match status" value="1"/>
</dbReference>
<evidence type="ECO:0000256" key="1">
    <source>
        <dbReference type="ARBA" id="ARBA00001946"/>
    </source>
</evidence>
<dbReference type="InterPro" id="IPR049734">
    <property type="entry name" value="NudC-like_C"/>
</dbReference>
<dbReference type="PANTHER" id="PTHR42904">
    <property type="entry name" value="NUDIX HYDROLASE, NUDC SUBFAMILY"/>
    <property type="match status" value="1"/>
</dbReference>
<dbReference type="PROSITE" id="PS00893">
    <property type="entry name" value="NUDIX_BOX"/>
    <property type="match status" value="1"/>
</dbReference>
<evidence type="ECO:0000256" key="7">
    <source>
        <dbReference type="ARBA" id="ARBA00022842"/>
    </source>
</evidence>
<evidence type="ECO:0000256" key="5">
    <source>
        <dbReference type="ARBA" id="ARBA00022723"/>
    </source>
</evidence>
<dbReference type="PANTHER" id="PTHR42904:SF6">
    <property type="entry name" value="NAD-CAPPED RNA HYDROLASE NUDT12"/>
    <property type="match status" value="1"/>
</dbReference>
<keyword evidence="8" id="KW-0520">NAD</keyword>
<keyword evidence="5" id="KW-0479">Metal-binding</keyword>
<sequence length="255" mass="28395">MNFIFRGDELLVREDGIELPDATVCEGLGVRVESMQTIWFGRDPHQRTTHIARDAEAPAGYAFRKLRALLSELGEHGPLAGRAFQIAEWVRTHRFCGVCATPMQQAGHELCLTCPSCGLHAYPRISPAMMVLIKRGDALLLARHARYAQARYTALAGFVEPGESIEDAVHREVEEEVGLKVRDLRYFGSQSWPFPHSLMIAFTAEYAGGDIRVQEDEIADAQWFGPGEPFPDIPMRESIAGRLVRANLPPGVRVD</sequence>
<keyword evidence="12" id="KW-1185">Reference proteome</keyword>
<keyword evidence="6" id="KW-0378">Hydrolase</keyword>
<dbReference type="Proteomes" id="UP000216913">
    <property type="component" value="Unassembled WGS sequence"/>
</dbReference>
<evidence type="ECO:0000256" key="4">
    <source>
        <dbReference type="ARBA" id="ARBA00012381"/>
    </source>
</evidence>
<reference evidence="11 12" key="1">
    <citation type="submission" date="2017-05" db="EMBL/GenBank/DDBJ databases">
        <title>Complete and WGS of Bordetella genogroups.</title>
        <authorList>
            <person name="Spilker T."/>
            <person name="LiPuma J."/>
        </authorList>
    </citation>
    <scope>NUCLEOTIDE SEQUENCE [LARGE SCALE GENOMIC DNA]</scope>
    <source>
        <strain evidence="11 12">AU10456</strain>
    </source>
</reference>
<comment type="cofactor">
    <cofactor evidence="1">
        <name>Mg(2+)</name>
        <dbReference type="ChEBI" id="CHEBI:18420"/>
    </cofactor>
</comment>
<evidence type="ECO:0000256" key="9">
    <source>
        <dbReference type="ARBA" id="ARBA00023679"/>
    </source>
</evidence>
<comment type="caution">
    <text evidence="11">The sequence shown here is derived from an EMBL/GenBank/DDBJ whole genome shotgun (WGS) entry which is preliminary data.</text>
</comment>